<dbReference type="PROSITE" id="PS51347">
    <property type="entry name" value="PHOSPHOTRIESTERASE_2"/>
    <property type="match status" value="1"/>
</dbReference>
<keyword evidence="5" id="KW-1185">Reference proteome</keyword>
<evidence type="ECO:0000313" key="4">
    <source>
        <dbReference type="EMBL" id="WAP66910.1"/>
    </source>
</evidence>
<sequence length="342" mass="37272">MGRYAQTVTGKVAAADLGQTLMHEHILCDLRAPDRRGEPAGEPITMADRFEIDYFQNRVPENMFLDQEAVADLDLKHFAAVGGGSIVELTVGGMAPQPERLAALSKASGVNIVLGAGWYTQAYLPPAIDAMDEEALQAAIETQVLKGAWGTDIRCGIIGEIGCSWPITPTERRILSAAAKAQQTTGAALTIHPGRHEDAPAEIADIVMAVGGDPERTVIGHMDRTIFDLDRLLALLARGFVLEWDFFGIETSQYWMAGVDLDLPTDYMRLDLIRTLIKRGYLRQIAVSHDICTRTRLLGHGGHGYGHLIAHVAPLARRRGFSDAELDQLLVGTPARLLSFLN</sequence>
<dbReference type="SUPFAM" id="SSF51556">
    <property type="entry name" value="Metallo-dependent hydrolases"/>
    <property type="match status" value="1"/>
</dbReference>
<evidence type="ECO:0000256" key="2">
    <source>
        <dbReference type="ARBA" id="ARBA00022801"/>
    </source>
</evidence>
<dbReference type="RefSeq" id="WP_268879355.1">
    <property type="nucleotide sequence ID" value="NZ_CP114029.1"/>
</dbReference>
<organism evidence="4 5">
    <name type="scientific">Jiella pelagia</name>
    <dbReference type="NCBI Taxonomy" id="2986949"/>
    <lineage>
        <taxon>Bacteria</taxon>
        <taxon>Pseudomonadati</taxon>
        <taxon>Pseudomonadota</taxon>
        <taxon>Alphaproteobacteria</taxon>
        <taxon>Hyphomicrobiales</taxon>
        <taxon>Aurantimonadaceae</taxon>
        <taxon>Jiella</taxon>
    </lineage>
</organism>
<dbReference type="EMBL" id="CP114029">
    <property type="protein sequence ID" value="WAP66910.1"/>
    <property type="molecule type" value="Genomic_DNA"/>
</dbReference>
<evidence type="ECO:0000313" key="5">
    <source>
        <dbReference type="Proteomes" id="UP001164020"/>
    </source>
</evidence>
<evidence type="ECO:0008006" key="6">
    <source>
        <dbReference type="Google" id="ProtNLM"/>
    </source>
</evidence>
<protein>
    <recommendedName>
        <fullName evidence="6">Phosphotriesterase-related protein</fullName>
    </recommendedName>
</protein>
<gene>
    <name evidence="4" type="ORF">OH818_14685</name>
</gene>
<evidence type="ECO:0000256" key="1">
    <source>
        <dbReference type="ARBA" id="ARBA00022723"/>
    </source>
</evidence>
<comment type="similarity">
    <text evidence="3">Belongs to the metallo-dependent hydrolases superfamily. Phosphotriesterase family.</text>
</comment>
<dbReference type="PANTHER" id="PTHR10819:SF3">
    <property type="entry name" value="PHOSPHOTRIESTERASE-RELATED PROTEIN"/>
    <property type="match status" value="1"/>
</dbReference>
<accession>A0ABY7BW97</accession>
<keyword evidence="1" id="KW-0479">Metal-binding</keyword>
<dbReference type="Proteomes" id="UP001164020">
    <property type="component" value="Chromosome"/>
</dbReference>
<dbReference type="Gene3D" id="3.20.20.140">
    <property type="entry name" value="Metal-dependent hydrolases"/>
    <property type="match status" value="1"/>
</dbReference>
<evidence type="ECO:0000256" key="3">
    <source>
        <dbReference type="PROSITE-ProRule" id="PRU00679"/>
    </source>
</evidence>
<comment type="caution">
    <text evidence="3">Lacks conserved residue(s) required for the propagation of feature annotation.</text>
</comment>
<dbReference type="PROSITE" id="PS01322">
    <property type="entry name" value="PHOSPHOTRIESTERASE_1"/>
    <property type="match status" value="1"/>
</dbReference>
<dbReference type="InterPro" id="IPR017947">
    <property type="entry name" value="AryldialkylPase_Zn-BS"/>
</dbReference>
<dbReference type="PANTHER" id="PTHR10819">
    <property type="entry name" value="PHOSPHOTRIESTERASE-RELATED"/>
    <property type="match status" value="1"/>
</dbReference>
<name>A0ABY7BW97_9HYPH</name>
<proteinExistence type="inferred from homology"/>
<dbReference type="InterPro" id="IPR032466">
    <property type="entry name" value="Metal_Hydrolase"/>
</dbReference>
<dbReference type="InterPro" id="IPR001559">
    <property type="entry name" value="Phosphotriesterase"/>
</dbReference>
<dbReference type="Pfam" id="PF02126">
    <property type="entry name" value="PTE"/>
    <property type="match status" value="1"/>
</dbReference>
<keyword evidence="2" id="KW-0378">Hydrolase</keyword>
<reference evidence="4" key="1">
    <citation type="submission" date="2022-12" db="EMBL/GenBank/DDBJ databases">
        <title>Jiella pelagia sp. nov., isolated from phosphonate enriched culture of Northwest Pacific surface seawater.</title>
        <authorList>
            <person name="Shin D.Y."/>
            <person name="Hwang C.Y."/>
        </authorList>
    </citation>
    <scope>NUCLEOTIDE SEQUENCE</scope>
    <source>
        <strain evidence="4">HL-NP1</strain>
    </source>
</reference>